<feature type="domain" description="4'-phosphopantetheinyl transferase N-terminal" evidence="4">
    <location>
        <begin position="31"/>
        <end position="88"/>
    </location>
</feature>
<comment type="caution">
    <text evidence="5">The sequence shown here is derived from an EMBL/GenBank/DDBJ whole genome shotgun (WGS) entry which is preliminary data.</text>
</comment>
<dbReference type="Gene3D" id="3.90.470.20">
    <property type="entry name" value="4'-phosphopantetheinyl transferase domain"/>
    <property type="match status" value="1"/>
</dbReference>
<dbReference type="GeneID" id="97483650"/>
<proteinExistence type="inferred from homology"/>
<dbReference type="Pfam" id="PF22624">
    <property type="entry name" value="AASDHPPT_N"/>
    <property type="match status" value="1"/>
</dbReference>
<sequence length="240" mass="25439">MTAPGAGVEAWLADLAADAEPLSPAHYEVDLTEEERRRAAGYLNGEDARLFLRSRLVVRRLLAARLGEAPGAVRLARTRGGKPYLPDHPELKVSWSRSEDLLLLGISDRGALGVDLERIRLIPSATQVLASLYPALPPQADGAGPEFFFSAWTLLEAAVKATGRGLAQGVGDVTLSFPARGGAALLGIARTGGEPWAASTALLEAPATTDARLMASFVTRGQLGRIWLRRWPPEGSAGDG</sequence>
<name>A0A8H9LL89_KITAU</name>
<dbReference type="InterPro" id="IPR008278">
    <property type="entry name" value="4-PPantetheinyl_Trfase_dom"/>
</dbReference>
<dbReference type="Pfam" id="PF01648">
    <property type="entry name" value="ACPS"/>
    <property type="match status" value="1"/>
</dbReference>
<dbReference type="PANTHER" id="PTHR12215:SF10">
    <property type="entry name" value="L-AMINOADIPATE-SEMIALDEHYDE DEHYDROGENASE-PHOSPHOPANTETHEINYL TRANSFERASE"/>
    <property type="match status" value="1"/>
</dbReference>
<dbReference type="InterPro" id="IPR055066">
    <property type="entry name" value="AASDHPPT_N"/>
</dbReference>
<evidence type="ECO:0000313" key="6">
    <source>
        <dbReference type="Proteomes" id="UP000610124"/>
    </source>
</evidence>
<dbReference type="Proteomes" id="UP000610124">
    <property type="component" value="Unassembled WGS sequence"/>
</dbReference>
<dbReference type="InterPro" id="IPR050559">
    <property type="entry name" value="P-Pant_transferase_sf"/>
</dbReference>
<dbReference type="GO" id="GO:0019878">
    <property type="term" value="P:lysine biosynthetic process via aminoadipic acid"/>
    <property type="evidence" value="ECO:0007669"/>
    <property type="project" value="TreeGrafter"/>
</dbReference>
<evidence type="ECO:0000256" key="1">
    <source>
        <dbReference type="ARBA" id="ARBA00010990"/>
    </source>
</evidence>
<keyword evidence="2" id="KW-0808">Transferase</keyword>
<dbReference type="EMBL" id="BMUB01000001">
    <property type="protein sequence ID" value="GGU57196.1"/>
    <property type="molecule type" value="Genomic_DNA"/>
</dbReference>
<reference evidence="5" key="2">
    <citation type="submission" date="2020-09" db="EMBL/GenBank/DDBJ databases">
        <authorList>
            <person name="Sun Q."/>
            <person name="Ohkuma M."/>
        </authorList>
    </citation>
    <scope>NUCLEOTIDE SEQUENCE</scope>
    <source>
        <strain evidence="5">JCM 4434</strain>
    </source>
</reference>
<dbReference type="GO" id="GO:0008897">
    <property type="term" value="F:holo-[acyl-carrier-protein] synthase activity"/>
    <property type="evidence" value="ECO:0007669"/>
    <property type="project" value="InterPro"/>
</dbReference>
<protein>
    <recommendedName>
        <fullName evidence="7">4'-phosphopantetheinyl transferase domain-containing protein</fullName>
    </recommendedName>
</protein>
<feature type="domain" description="4'-phosphopantetheinyl transferase" evidence="3">
    <location>
        <begin position="112"/>
        <end position="194"/>
    </location>
</feature>
<evidence type="ECO:0000256" key="2">
    <source>
        <dbReference type="ARBA" id="ARBA00022679"/>
    </source>
</evidence>
<accession>A0A8H9LL89</accession>
<dbReference type="SUPFAM" id="SSF56214">
    <property type="entry name" value="4'-phosphopantetheinyl transferase"/>
    <property type="match status" value="2"/>
</dbReference>
<comment type="similarity">
    <text evidence="1">Belongs to the P-Pant transferase superfamily. Gsp/Sfp/HetI/AcpT family.</text>
</comment>
<dbReference type="AlphaFoldDB" id="A0A8H9LL89"/>
<dbReference type="GO" id="GO:0000287">
    <property type="term" value="F:magnesium ion binding"/>
    <property type="evidence" value="ECO:0007669"/>
    <property type="project" value="InterPro"/>
</dbReference>
<dbReference type="RefSeq" id="WP_157846514.1">
    <property type="nucleotide sequence ID" value="NZ_BMUB01000001.1"/>
</dbReference>
<organism evidence="5 6">
    <name type="scientific">Kitasatospora aureofaciens</name>
    <name type="common">Streptomyces aureofaciens</name>
    <dbReference type="NCBI Taxonomy" id="1894"/>
    <lineage>
        <taxon>Bacteria</taxon>
        <taxon>Bacillati</taxon>
        <taxon>Actinomycetota</taxon>
        <taxon>Actinomycetes</taxon>
        <taxon>Kitasatosporales</taxon>
        <taxon>Streptomycetaceae</taxon>
        <taxon>Kitasatospora</taxon>
    </lineage>
</organism>
<gene>
    <name evidence="5" type="ORF">GCM10010502_04610</name>
</gene>
<evidence type="ECO:0000259" key="4">
    <source>
        <dbReference type="Pfam" id="PF22624"/>
    </source>
</evidence>
<evidence type="ECO:0000313" key="5">
    <source>
        <dbReference type="EMBL" id="GGU57196.1"/>
    </source>
</evidence>
<dbReference type="GO" id="GO:0005829">
    <property type="term" value="C:cytosol"/>
    <property type="evidence" value="ECO:0007669"/>
    <property type="project" value="TreeGrafter"/>
</dbReference>
<dbReference type="PANTHER" id="PTHR12215">
    <property type="entry name" value="PHOSPHOPANTETHEINE TRANSFERASE"/>
    <property type="match status" value="1"/>
</dbReference>
<dbReference type="InterPro" id="IPR037143">
    <property type="entry name" value="4-PPantetheinyl_Trfase_dom_sf"/>
</dbReference>
<evidence type="ECO:0000259" key="3">
    <source>
        <dbReference type="Pfam" id="PF01648"/>
    </source>
</evidence>
<reference evidence="5" key="1">
    <citation type="journal article" date="2014" name="Int. J. Syst. Evol. Microbiol.">
        <title>Complete genome sequence of Corynebacterium casei LMG S-19264T (=DSM 44701T), isolated from a smear-ripened cheese.</title>
        <authorList>
            <consortium name="US DOE Joint Genome Institute (JGI-PGF)"/>
            <person name="Walter F."/>
            <person name="Albersmeier A."/>
            <person name="Kalinowski J."/>
            <person name="Ruckert C."/>
        </authorList>
    </citation>
    <scope>NUCLEOTIDE SEQUENCE</scope>
    <source>
        <strain evidence="5">JCM 4434</strain>
    </source>
</reference>
<evidence type="ECO:0008006" key="7">
    <source>
        <dbReference type="Google" id="ProtNLM"/>
    </source>
</evidence>